<sequence>MQEQLNGLYNHGVDQPLVSIVILAYNKLEYTQLCISSILKFTSHINFELIAVNNGSSDGTKEYFDSLANVRVVHLQTNVGPSNGFNEGMKLARGKYTACVCNDFIFTPRWLDNLLCCIESNESIGFVSPGASNVSNYQSIIGSYTNIEEMLAFADQYNHSDPQKWEERVRLLPCVLLVRTSILKELGGYDARFYYGEFADDDISFRIRRSGYKIIYCRDTFTFHFGSVTTHEDHIQNNSLAVSRKIFIDKYGLDAWADAMFNDQLVRALVNLSSGSQARILGINTKCGGNPLQLKNYLRENGSDGIKITNYCLDQKYRMDLETVSDYVLDGQLSNLHKQLTGQEYNYIILEHDDNVFEQYPELLDQLSQLLDAQGQIALSLRTTRVDEELVNMTVGLLLNQGFQVNYLQFIKNALDGLDLMIVAKRGA</sequence>
<proteinExistence type="inferred from homology"/>
<feature type="domain" description="Glycosyltransferase 2-like" evidence="5">
    <location>
        <begin position="19"/>
        <end position="123"/>
    </location>
</feature>
<evidence type="ECO:0000256" key="3">
    <source>
        <dbReference type="ARBA" id="ARBA00022676"/>
    </source>
</evidence>
<evidence type="ECO:0000256" key="2">
    <source>
        <dbReference type="ARBA" id="ARBA00006739"/>
    </source>
</evidence>
<keyword evidence="4" id="KW-0808">Transferase</keyword>
<dbReference type="PANTHER" id="PTHR43179:SF12">
    <property type="entry name" value="GALACTOFURANOSYLTRANSFERASE GLFT2"/>
    <property type="match status" value="1"/>
</dbReference>
<comment type="similarity">
    <text evidence="2">Belongs to the glycosyltransferase 2 family.</text>
</comment>
<keyword evidence="3" id="KW-0328">Glycosyltransferase</keyword>
<dbReference type="Proteomes" id="UP001164803">
    <property type="component" value="Chromosome"/>
</dbReference>
<accession>A0ABY6Z483</accession>
<keyword evidence="7" id="KW-1185">Reference proteome</keyword>
<dbReference type="SUPFAM" id="SSF53448">
    <property type="entry name" value="Nucleotide-diphospho-sugar transferases"/>
    <property type="match status" value="1"/>
</dbReference>
<dbReference type="EMBL" id="CP104064">
    <property type="protein sequence ID" value="WAH37692.1"/>
    <property type="molecule type" value="Genomic_DNA"/>
</dbReference>
<evidence type="ECO:0000259" key="5">
    <source>
        <dbReference type="Pfam" id="PF00535"/>
    </source>
</evidence>
<dbReference type="InterPro" id="IPR001173">
    <property type="entry name" value="Glyco_trans_2-like"/>
</dbReference>
<reference evidence="6" key="1">
    <citation type="submission" date="2022-08" db="EMBL/GenBank/DDBJ databases">
        <title>Alicyclobacillus dauci DSM2870, complete genome.</title>
        <authorList>
            <person name="Wang Q."/>
            <person name="Cai R."/>
            <person name="Wang Z."/>
        </authorList>
    </citation>
    <scope>NUCLEOTIDE SEQUENCE</scope>
    <source>
        <strain evidence="6">DSM 28700</strain>
    </source>
</reference>
<protein>
    <submittedName>
        <fullName evidence="6">Glycosyltransferase family 2 protein</fullName>
    </submittedName>
</protein>
<dbReference type="RefSeq" id="WP_268045209.1">
    <property type="nucleotide sequence ID" value="NZ_CP104064.1"/>
</dbReference>
<dbReference type="Pfam" id="PF00535">
    <property type="entry name" value="Glycos_transf_2"/>
    <property type="match status" value="1"/>
</dbReference>
<dbReference type="InterPro" id="IPR029044">
    <property type="entry name" value="Nucleotide-diphossugar_trans"/>
</dbReference>
<evidence type="ECO:0000256" key="4">
    <source>
        <dbReference type="ARBA" id="ARBA00022679"/>
    </source>
</evidence>
<dbReference type="Gene3D" id="3.90.550.10">
    <property type="entry name" value="Spore Coat Polysaccharide Biosynthesis Protein SpsA, Chain A"/>
    <property type="match status" value="1"/>
</dbReference>
<evidence type="ECO:0000313" key="6">
    <source>
        <dbReference type="EMBL" id="WAH37692.1"/>
    </source>
</evidence>
<evidence type="ECO:0000256" key="1">
    <source>
        <dbReference type="ARBA" id="ARBA00004776"/>
    </source>
</evidence>
<organism evidence="6 7">
    <name type="scientific">Alicyclobacillus dauci</name>
    <dbReference type="NCBI Taxonomy" id="1475485"/>
    <lineage>
        <taxon>Bacteria</taxon>
        <taxon>Bacillati</taxon>
        <taxon>Bacillota</taxon>
        <taxon>Bacilli</taxon>
        <taxon>Bacillales</taxon>
        <taxon>Alicyclobacillaceae</taxon>
        <taxon>Alicyclobacillus</taxon>
    </lineage>
</organism>
<evidence type="ECO:0000313" key="7">
    <source>
        <dbReference type="Proteomes" id="UP001164803"/>
    </source>
</evidence>
<name>A0ABY6Z483_9BACL</name>
<dbReference type="PANTHER" id="PTHR43179">
    <property type="entry name" value="RHAMNOSYLTRANSFERASE WBBL"/>
    <property type="match status" value="1"/>
</dbReference>
<comment type="pathway">
    <text evidence="1">Cell wall biogenesis; cell wall polysaccharide biosynthesis.</text>
</comment>
<gene>
    <name evidence="6" type="ORF">NZD86_04045</name>
</gene>